<evidence type="ECO:0000256" key="1">
    <source>
        <dbReference type="ARBA" id="ARBA00007737"/>
    </source>
</evidence>
<dbReference type="PANTHER" id="PTHR31288">
    <property type="entry name" value="O-FUCOSYLTRANSFERASE FAMILY PROTEIN"/>
    <property type="match status" value="1"/>
</dbReference>
<dbReference type="PANTHER" id="PTHR31288:SF5">
    <property type="entry name" value="PROTEIN MANNAN SYNTHESIS-RELATED 1"/>
    <property type="match status" value="1"/>
</dbReference>
<dbReference type="GO" id="GO:0005794">
    <property type="term" value="C:Golgi apparatus"/>
    <property type="evidence" value="ECO:0000318"/>
    <property type="project" value="GO_Central"/>
</dbReference>
<dbReference type="Gene3D" id="3.40.50.11350">
    <property type="match status" value="1"/>
</dbReference>
<dbReference type="eggNOG" id="ENOG502SKVS">
    <property type="taxonomic scope" value="Eukaryota"/>
</dbReference>
<dbReference type="InterPro" id="IPR024709">
    <property type="entry name" value="FucosylTrfase_pln"/>
</dbReference>
<keyword evidence="3" id="KW-0808">Transferase</keyword>
<evidence type="ECO:0000256" key="4">
    <source>
        <dbReference type="ARBA" id="ARBA00023253"/>
    </source>
</evidence>
<sequence length="421" mass="47806">MAVDLRQVMAAFLTFSMFAMLGNMIKRDHIDPLWEPEPETTMVQYGMLKNSKPGMHKLSEANYGPWKEHDEIVKPCSKKPLFKGKEQSNGYIFFSLTHGPEYHASQVANAVAVARYLGATLVLPDVRGAKLGDKRNFKELYDVEKFTKTLTGVVRVEKTPPKEISKERLPIIKVPYMVSEEYVASNIKPIFKNETRNLKIVTYFNNNSSPYDKIINRESDYQCLAMYESLKPQKELQELIDSMVGTLRSMSKKTNGRFVSVDLRAEMFTETSCKLLGSSGGHNKRWCYNGERIGEFLKKIGFHEDTTVYLTQTGWDTSLNALRDVFPNTFTKDAIMPADEKAKFTDAESRKTIDFYVCAQGDVFVPAYPSRFYEAVVGERIGLGKTQIFIPAEKDSNSDSATDYVSPYVANRSHFAHSCFC</sequence>
<dbReference type="GO" id="GO:0051753">
    <property type="term" value="F:mannan synthase activity"/>
    <property type="evidence" value="ECO:0000318"/>
    <property type="project" value="GO_Central"/>
</dbReference>
<protein>
    <recommendedName>
        <fullName evidence="6">O-fucosyltransferase family protein</fullName>
    </recommendedName>
</protein>
<keyword evidence="5" id="KW-0119">Carbohydrate metabolism</keyword>
<keyword evidence="8" id="KW-1185">Reference proteome</keyword>
<dbReference type="Proteomes" id="UP000030748">
    <property type="component" value="Unassembled WGS sequence"/>
</dbReference>
<dbReference type="GO" id="GO:0006004">
    <property type="term" value="P:fucose metabolic process"/>
    <property type="evidence" value="ECO:0007669"/>
    <property type="project" value="UniProtKB-KW"/>
</dbReference>
<evidence type="ECO:0000256" key="2">
    <source>
        <dbReference type="ARBA" id="ARBA00022676"/>
    </source>
</evidence>
<evidence type="ECO:0000313" key="7">
    <source>
        <dbReference type="EMBL" id="EYU18195.1"/>
    </source>
</evidence>
<evidence type="ECO:0000313" key="8">
    <source>
        <dbReference type="Proteomes" id="UP000030748"/>
    </source>
</evidence>
<dbReference type="Pfam" id="PF10250">
    <property type="entry name" value="O-FucT"/>
    <property type="match status" value="1"/>
</dbReference>
<dbReference type="EMBL" id="KI632337">
    <property type="protein sequence ID" value="EYU18195.1"/>
    <property type="molecule type" value="Genomic_DNA"/>
</dbReference>
<dbReference type="GO" id="GO:0052325">
    <property type="term" value="P:cell wall pectin biosynthetic process"/>
    <property type="evidence" value="ECO:0000318"/>
    <property type="project" value="GO_Central"/>
</dbReference>
<accession>A0A022PVC5</accession>
<organism evidence="7 8">
    <name type="scientific">Erythranthe guttata</name>
    <name type="common">Yellow monkey flower</name>
    <name type="synonym">Mimulus guttatus</name>
    <dbReference type="NCBI Taxonomy" id="4155"/>
    <lineage>
        <taxon>Eukaryota</taxon>
        <taxon>Viridiplantae</taxon>
        <taxon>Streptophyta</taxon>
        <taxon>Embryophyta</taxon>
        <taxon>Tracheophyta</taxon>
        <taxon>Spermatophyta</taxon>
        <taxon>Magnoliopsida</taxon>
        <taxon>eudicotyledons</taxon>
        <taxon>Gunneridae</taxon>
        <taxon>Pentapetalae</taxon>
        <taxon>asterids</taxon>
        <taxon>lamiids</taxon>
        <taxon>Lamiales</taxon>
        <taxon>Phrymaceae</taxon>
        <taxon>Erythranthe</taxon>
    </lineage>
</organism>
<reference evidence="7 8" key="1">
    <citation type="journal article" date="2013" name="Proc. Natl. Acad. Sci. U.S.A.">
        <title>Fine-scale variation in meiotic recombination in Mimulus inferred from population shotgun sequencing.</title>
        <authorList>
            <person name="Hellsten U."/>
            <person name="Wright K.M."/>
            <person name="Jenkins J."/>
            <person name="Shu S."/>
            <person name="Yuan Y."/>
            <person name="Wessler S.R."/>
            <person name="Schmutz J."/>
            <person name="Willis J.H."/>
            <person name="Rokhsar D.S."/>
        </authorList>
    </citation>
    <scope>NUCLEOTIDE SEQUENCE [LARGE SCALE GENOMIC DNA]</scope>
    <source>
        <strain evidence="8">cv. DUN x IM62</strain>
    </source>
</reference>
<comment type="similarity">
    <text evidence="1">Belongs to the glycosyltransferase GT106 family.</text>
</comment>
<dbReference type="InterPro" id="IPR019378">
    <property type="entry name" value="GDP-Fuc_O-FucTrfase"/>
</dbReference>
<name>A0A022PVC5_ERYGU</name>
<dbReference type="PhylomeDB" id="A0A022PVC5"/>
<evidence type="ECO:0000256" key="3">
    <source>
        <dbReference type="ARBA" id="ARBA00022679"/>
    </source>
</evidence>
<keyword evidence="2" id="KW-0328">Glycosyltransferase</keyword>
<gene>
    <name evidence="7" type="ORF">MIMGU_mgv1a023399mg</name>
</gene>
<evidence type="ECO:0000256" key="6">
    <source>
        <dbReference type="ARBA" id="ARBA00030350"/>
    </source>
</evidence>
<dbReference type="STRING" id="4155.A0A022PVC5"/>
<proteinExistence type="inferred from homology"/>
<dbReference type="AlphaFoldDB" id="A0A022PVC5"/>
<keyword evidence="4" id="KW-0294">Fucose metabolism</keyword>
<evidence type="ECO:0000256" key="5">
    <source>
        <dbReference type="ARBA" id="ARBA00023277"/>
    </source>
</evidence>